<sequence>SIGEIIERRSGETCPKRGVAILIERALRQSPIKIPPGLIELEKAIAESKFLRVSMHEEMERMPTVRLEKDGVALEDEGGIEVFYSPDSKTHEIIRAAEQLTRAKLFRALRPEASERLQHDLQLSFYTVGGNPRAISSSGETHVSEGEKACVRLDNKGERPLYVNIFDVDVMGGITLVSEGNPGGMEIKGQSCYVFGQNRLGEDEGEKLGWPEGLTVCEAIGESLVFIVTENHTDLGHVGSNGQMRSGQTPKSTLEDLTFQIACGGARSYGKVKQATPILFDVIEIPFTMHPQTRTGKNVPDVDESAAKGFFGAGLRASQGVPSRIWVTNEHTEQITVVVSKLRPSRLWTGFGLNASATGGGITLSMETYAGPTTKKTLGPYKNGQRPVTGTFPLWNRREGFAVVSIYLGSEERCFIMNDQVPIGATAVFNGQPDMELIKYQGLER</sequence>
<reference evidence="1" key="2">
    <citation type="submission" date="2023-05" db="EMBL/GenBank/DDBJ databases">
        <authorList>
            <consortium name="Lawrence Berkeley National Laboratory"/>
            <person name="Steindorff A."/>
            <person name="Hensen N."/>
            <person name="Bonometti L."/>
            <person name="Westerberg I."/>
            <person name="Brannstrom I.O."/>
            <person name="Guillou S."/>
            <person name="Cros-Aarteil S."/>
            <person name="Calhoun S."/>
            <person name="Haridas S."/>
            <person name="Kuo A."/>
            <person name="Mondo S."/>
            <person name="Pangilinan J."/>
            <person name="Riley R."/>
            <person name="Labutti K."/>
            <person name="Andreopoulos B."/>
            <person name="Lipzen A."/>
            <person name="Chen C."/>
            <person name="Yanf M."/>
            <person name="Daum C."/>
            <person name="Ng V."/>
            <person name="Clum A."/>
            <person name="Ohm R."/>
            <person name="Martin F."/>
            <person name="Silar P."/>
            <person name="Natvig D."/>
            <person name="Lalanne C."/>
            <person name="Gautier V."/>
            <person name="Ament-Velasquez S.L."/>
            <person name="Kruys A."/>
            <person name="Hutchinson M.I."/>
            <person name="Powell A.J."/>
            <person name="Barry K."/>
            <person name="Miller A.N."/>
            <person name="Grigoriev I.V."/>
            <person name="Debuchy R."/>
            <person name="Gladieux P."/>
            <person name="Thoren M.H."/>
            <person name="Johannesson H."/>
        </authorList>
    </citation>
    <scope>NUCLEOTIDE SEQUENCE</scope>
    <source>
        <strain evidence="1">PSN293</strain>
    </source>
</reference>
<evidence type="ECO:0000313" key="1">
    <source>
        <dbReference type="EMBL" id="KAK4207641.1"/>
    </source>
</evidence>
<dbReference type="AlphaFoldDB" id="A0AAN6XW04"/>
<dbReference type="EMBL" id="MU858282">
    <property type="protein sequence ID" value="KAK4207641.1"/>
    <property type="molecule type" value="Genomic_DNA"/>
</dbReference>
<comment type="caution">
    <text evidence="1">The sequence shown here is derived from an EMBL/GenBank/DDBJ whole genome shotgun (WGS) entry which is preliminary data.</text>
</comment>
<keyword evidence="2" id="KW-1185">Reference proteome</keyword>
<evidence type="ECO:0000313" key="2">
    <source>
        <dbReference type="Proteomes" id="UP001301769"/>
    </source>
</evidence>
<gene>
    <name evidence="1" type="ORF">QBC37DRAFT_298299</name>
</gene>
<accession>A0AAN6XW04</accession>
<organism evidence="1 2">
    <name type="scientific">Rhypophila decipiens</name>
    <dbReference type="NCBI Taxonomy" id="261697"/>
    <lineage>
        <taxon>Eukaryota</taxon>
        <taxon>Fungi</taxon>
        <taxon>Dikarya</taxon>
        <taxon>Ascomycota</taxon>
        <taxon>Pezizomycotina</taxon>
        <taxon>Sordariomycetes</taxon>
        <taxon>Sordariomycetidae</taxon>
        <taxon>Sordariales</taxon>
        <taxon>Naviculisporaceae</taxon>
        <taxon>Rhypophila</taxon>
    </lineage>
</organism>
<feature type="non-terminal residue" evidence="1">
    <location>
        <position position="1"/>
    </location>
</feature>
<reference evidence="1" key="1">
    <citation type="journal article" date="2023" name="Mol. Phylogenet. Evol.">
        <title>Genome-scale phylogeny and comparative genomics of the fungal order Sordariales.</title>
        <authorList>
            <person name="Hensen N."/>
            <person name="Bonometti L."/>
            <person name="Westerberg I."/>
            <person name="Brannstrom I.O."/>
            <person name="Guillou S."/>
            <person name="Cros-Aarteil S."/>
            <person name="Calhoun S."/>
            <person name="Haridas S."/>
            <person name="Kuo A."/>
            <person name="Mondo S."/>
            <person name="Pangilinan J."/>
            <person name="Riley R."/>
            <person name="LaButti K."/>
            <person name="Andreopoulos B."/>
            <person name="Lipzen A."/>
            <person name="Chen C."/>
            <person name="Yan M."/>
            <person name="Daum C."/>
            <person name="Ng V."/>
            <person name="Clum A."/>
            <person name="Steindorff A."/>
            <person name="Ohm R.A."/>
            <person name="Martin F."/>
            <person name="Silar P."/>
            <person name="Natvig D.O."/>
            <person name="Lalanne C."/>
            <person name="Gautier V."/>
            <person name="Ament-Velasquez S.L."/>
            <person name="Kruys A."/>
            <person name="Hutchinson M.I."/>
            <person name="Powell A.J."/>
            <person name="Barry K."/>
            <person name="Miller A.N."/>
            <person name="Grigoriev I.V."/>
            <person name="Debuchy R."/>
            <person name="Gladieux P."/>
            <person name="Hiltunen Thoren M."/>
            <person name="Johannesson H."/>
        </authorList>
    </citation>
    <scope>NUCLEOTIDE SEQUENCE</scope>
    <source>
        <strain evidence="1">PSN293</strain>
    </source>
</reference>
<name>A0AAN6XW04_9PEZI</name>
<protein>
    <submittedName>
        <fullName evidence="1">Uncharacterized protein</fullName>
    </submittedName>
</protein>
<proteinExistence type="predicted"/>
<dbReference type="Proteomes" id="UP001301769">
    <property type="component" value="Unassembled WGS sequence"/>
</dbReference>